<dbReference type="GO" id="GO:0005743">
    <property type="term" value="C:mitochondrial inner membrane"/>
    <property type="evidence" value="ECO:0007669"/>
    <property type="project" value="UniProtKB-SubCell"/>
</dbReference>
<comment type="subcellular location">
    <subcellularLocation>
        <location evidence="10">Membrane</location>
        <topology evidence="10">Multi-pass membrane protein</topology>
    </subcellularLocation>
    <subcellularLocation>
        <location evidence="1">Mitochondrion inner membrane</location>
        <topology evidence="1">Multi-pass membrane protein</topology>
    </subcellularLocation>
</comment>
<sequence length="271" mass="31744">MSDFIIDLFIATTSSLISSGFFTPIENCPTTIFQNNEQKNLSHLFRGIFTNTVKYIPHQALAFAFKDAYSQVLFTKANYYQNLKNLFLGSLAGVSTMLVIYPYEFVIQRTKYLQKIAKRFDISWRDCTFQIFKNDGIFGFYKGLSSCISQIMIFRGLQFGMYDNTKEIIQALPFIGQLFWVQVLTFVSHIISFPFFKIMMIMKADSLNFNHKPVRYKNFIHCSNQILKTQKFVYLFQGSSQRFLLATKDAVTLILYYNIQQYFKREQSLKN</sequence>
<comment type="function">
    <text evidence="10">Catalyzes the exchange of ADP and ATP across the membrane.</text>
</comment>
<dbReference type="PROSITE" id="PS50920">
    <property type="entry name" value="SOLCAR"/>
    <property type="match status" value="2"/>
</dbReference>
<protein>
    <recommendedName>
        <fullName evidence="10">ADP/ATP translocase</fullName>
    </recommendedName>
    <alternativeName>
        <fullName evidence="10">ADP,ATP carrier protein</fullName>
    </alternativeName>
</protein>
<comment type="caution">
    <text evidence="10">Lacks conserved residue(s) required for the propagation of feature annotation.</text>
</comment>
<dbReference type="GO" id="GO:0140021">
    <property type="term" value="P:mitochondrial ADP transmembrane transport"/>
    <property type="evidence" value="ECO:0007669"/>
    <property type="project" value="InterPro"/>
</dbReference>
<feature type="repeat" description="Solcar" evidence="8">
    <location>
        <begin position="80"/>
        <end position="168"/>
    </location>
</feature>
<keyword evidence="3 9" id="KW-0813">Transport</keyword>
<dbReference type="EMBL" id="CAJJDN010000086">
    <property type="protein sequence ID" value="CAD8106087.1"/>
    <property type="molecule type" value="Genomic_DNA"/>
</dbReference>
<dbReference type="Proteomes" id="UP000692954">
    <property type="component" value="Unassembled WGS sequence"/>
</dbReference>
<dbReference type="PANTHER" id="PTHR45635">
    <property type="entry name" value="ADP,ATP CARRIER PROTEIN 1-RELATED-RELATED"/>
    <property type="match status" value="1"/>
</dbReference>
<proteinExistence type="inferred from homology"/>
<comment type="subunit">
    <text evidence="10">Monomer.</text>
</comment>
<evidence type="ECO:0000256" key="10">
    <source>
        <dbReference type="RuleBase" id="RU368008"/>
    </source>
</evidence>
<dbReference type="GO" id="GO:0005471">
    <property type="term" value="F:ATP:ADP antiporter activity"/>
    <property type="evidence" value="ECO:0007669"/>
    <property type="project" value="UniProtKB-UniRule"/>
</dbReference>
<evidence type="ECO:0000313" key="12">
    <source>
        <dbReference type="Proteomes" id="UP000692954"/>
    </source>
</evidence>
<evidence type="ECO:0000256" key="2">
    <source>
        <dbReference type="ARBA" id="ARBA00006375"/>
    </source>
</evidence>
<keyword evidence="6 10" id="KW-1133">Transmembrane helix</keyword>
<evidence type="ECO:0000256" key="5">
    <source>
        <dbReference type="ARBA" id="ARBA00022792"/>
    </source>
</evidence>
<evidence type="ECO:0000256" key="6">
    <source>
        <dbReference type="ARBA" id="ARBA00022989"/>
    </source>
</evidence>
<evidence type="ECO:0000256" key="4">
    <source>
        <dbReference type="ARBA" id="ARBA00022737"/>
    </source>
</evidence>
<keyword evidence="8 9" id="KW-0812">Transmembrane</keyword>
<dbReference type="AlphaFoldDB" id="A0A8S1PS28"/>
<dbReference type="InterPro" id="IPR018108">
    <property type="entry name" value="MCP_transmembrane"/>
</dbReference>
<keyword evidence="12" id="KW-1185">Reference proteome</keyword>
<evidence type="ECO:0000256" key="7">
    <source>
        <dbReference type="ARBA" id="ARBA00023128"/>
    </source>
</evidence>
<reference evidence="11" key="1">
    <citation type="submission" date="2021-01" db="EMBL/GenBank/DDBJ databases">
        <authorList>
            <consortium name="Genoscope - CEA"/>
            <person name="William W."/>
        </authorList>
    </citation>
    <scope>NUCLEOTIDE SEQUENCE</scope>
</reference>
<evidence type="ECO:0000256" key="9">
    <source>
        <dbReference type="RuleBase" id="RU000488"/>
    </source>
</evidence>
<evidence type="ECO:0000256" key="1">
    <source>
        <dbReference type="ARBA" id="ARBA00004448"/>
    </source>
</evidence>
<keyword evidence="4" id="KW-0677">Repeat</keyword>
<comment type="similarity">
    <text evidence="2 9">Belongs to the mitochondrial carrier (TC 2.A.29) family.</text>
</comment>
<dbReference type="InterPro" id="IPR002113">
    <property type="entry name" value="ADT_euk_type"/>
</dbReference>
<evidence type="ECO:0000256" key="3">
    <source>
        <dbReference type="ARBA" id="ARBA00022448"/>
    </source>
</evidence>
<organism evidence="11 12">
    <name type="scientific">Paramecium sonneborni</name>
    <dbReference type="NCBI Taxonomy" id="65129"/>
    <lineage>
        <taxon>Eukaryota</taxon>
        <taxon>Sar</taxon>
        <taxon>Alveolata</taxon>
        <taxon>Ciliophora</taxon>
        <taxon>Intramacronucleata</taxon>
        <taxon>Oligohymenophorea</taxon>
        <taxon>Peniculida</taxon>
        <taxon>Parameciidae</taxon>
        <taxon>Paramecium</taxon>
    </lineage>
</organism>
<feature type="transmembrane region" description="Helical" evidence="10">
    <location>
        <begin position="86"/>
        <end position="103"/>
    </location>
</feature>
<name>A0A8S1PS28_9CILI</name>
<dbReference type="OrthoDB" id="270584at2759"/>
<dbReference type="Pfam" id="PF00153">
    <property type="entry name" value="Mito_carr"/>
    <property type="match status" value="1"/>
</dbReference>
<accession>A0A8S1PS28</accession>
<comment type="caution">
    <text evidence="11">The sequence shown here is derived from an EMBL/GenBank/DDBJ whole genome shotgun (WGS) entry which is preliminary data.</text>
</comment>
<keyword evidence="8 10" id="KW-0472">Membrane</keyword>
<keyword evidence="7" id="KW-0496">Mitochondrion</keyword>
<gene>
    <name evidence="11" type="ORF">PSON_ATCC_30995.1.T0860020</name>
</gene>
<dbReference type="PANTHER" id="PTHR45635:SF14">
    <property type="entry name" value="ADP_ATP TRANSLOCASE"/>
    <property type="match status" value="1"/>
</dbReference>
<dbReference type="GO" id="GO:1990544">
    <property type="term" value="P:mitochondrial ATP transmembrane transport"/>
    <property type="evidence" value="ECO:0007669"/>
    <property type="project" value="InterPro"/>
</dbReference>
<keyword evidence="5" id="KW-0999">Mitochondrion inner membrane</keyword>
<evidence type="ECO:0000256" key="8">
    <source>
        <dbReference type="PROSITE-ProRule" id="PRU00282"/>
    </source>
</evidence>
<feature type="transmembrane region" description="Helical" evidence="10">
    <location>
        <begin position="174"/>
        <end position="196"/>
    </location>
</feature>
<evidence type="ECO:0000313" key="11">
    <source>
        <dbReference type="EMBL" id="CAD8106087.1"/>
    </source>
</evidence>
<feature type="repeat" description="Solcar" evidence="8">
    <location>
        <begin position="172"/>
        <end position="262"/>
    </location>
</feature>